<name>A0A6C0L111_9ZZZZ</name>
<dbReference type="SUPFAM" id="SSF56553">
    <property type="entry name" value="Insert subdomain of RNA polymerase alpha subunit"/>
    <property type="match status" value="1"/>
</dbReference>
<proteinExistence type="predicted"/>
<dbReference type="SMART" id="SM00662">
    <property type="entry name" value="RPOLD"/>
    <property type="match status" value="1"/>
</dbReference>
<dbReference type="Gene3D" id="3.30.1360.10">
    <property type="entry name" value="RNA polymerase, RBP11-like subunit"/>
    <property type="match status" value="2"/>
</dbReference>
<evidence type="ECO:0000256" key="2">
    <source>
        <dbReference type="ARBA" id="ARBA00023163"/>
    </source>
</evidence>
<evidence type="ECO:0000313" key="4">
    <source>
        <dbReference type="EMBL" id="QHU23509.1"/>
    </source>
</evidence>
<dbReference type="Pfam" id="PF01193">
    <property type="entry name" value="RNA_pol_L"/>
    <property type="match status" value="1"/>
</dbReference>
<dbReference type="SUPFAM" id="SSF55257">
    <property type="entry name" value="RBP11-like subunits of RNA polymerase"/>
    <property type="match status" value="2"/>
</dbReference>
<dbReference type="EMBL" id="MN741031">
    <property type="protein sequence ID" value="QHU23509.1"/>
    <property type="molecule type" value="Genomic_DNA"/>
</dbReference>
<dbReference type="Gene3D" id="2.170.120.12">
    <property type="entry name" value="DNA-directed RNA polymerase, insert domain"/>
    <property type="match status" value="1"/>
</dbReference>
<keyword evidence="1" id="KW-0240">DNA-directed RNA polymerase</keyword>
<accession>A0A6C0L111</accession>
<dbReference type="AlphaFoldDB" id="A0A6C0L111"/>
<dbReference type="GO" id="GO:0006351">
    <property type="term" value="P:DNA-templated transcription"/>
    <property type="evidence" value="ECO:0007669"/>
    <property type="project" value="InterPro"/>
</dbReference>
<reference evidence="4" key="1">
    <citation type="journal article" date="2020" name="Nature">
        <title>Giant virus diversity and host interactions through global metagenomics.</title>
        <authorList>
            <person name="Schulz F."/>
            <person name="Roux S."/>
            <person name="Paez-Espino D."/>
            <person name="Jungbluth S."/>
            <person name="Walsh D.A."/>
            <person name="Denef V.J."/>
            <person name="McMahon K.D."/>
            <person name="Konstantinidis K.T."/>
            <person name="Eloe-Fadrosh E.A."/>
            <person name="Kyrpides N.C."/>
            <person name="Woyke T."/>
        </authorList>
    </citation>
    <scope>NUCLEOTIDE SEQUENCE</scope>
    <source>
        <strain evidence="4">GVMAG-S-ERX555907-94</strain>
    </source>
</reference>
<dbReference type="PANTHER" id="PTHR11800:SF2">
    <property type="entry name" value="DNA-DIRECTED RNA POLYMERASE II SUBUNIT RPB3"/>
    <property type="match status" value="1"/>
</dbReference>
<dbReference type="InterPro" id="IPR050518">
    <property type="entry name" value="Rpo3/RPB3_RNA_Pol_subunit"/>
</dbReference>
<organism evidence="4">
    <name type="scientific">viral metagenome</name>
    <dbReference type="NCBI Taxonomy" id="1070528"/>
    <lineage>
        <taxon>unclassified sequences</taxon>
        <taxon>metagenomes</taxon>
        <taxon>organismal metagenomes</taxon>
    </lineage>
</organism>
<evidence type="ECO:0000256" key="1">
    <source>
        <dbReference type="ARBA" id="ARBA00022478"/>
    </source>
</evidence>
<dbReference type="InterPro" id="IPR036643">
    <property type="entry name" value="RNApol_insert_sf"/>
</dbReference>
<dbReference type="InterPro" id="IPR011263">
    <property type="entry name" value="DNA-dir_RNA_pol_RpoA/D/Rpb3"/>
</dbReference>
<dbReference type="GO" id="GO:0046983">
    <property type="term" value="F:protein dimerization activity"/>
    <property type="evidence" value="ECO:0007669"/>
    <property type="project" value="InterPro"/>
</dbReference>
<dbReference type="PANTHER" id="PTHR11800">
    <property type="entry name" value="DNA-DIRECTED RNA POLYMERASE"/>
    <property type="match status" value="1"/>
</dbReference>
<dbReference type="GO" id="GO:0000428">
    <property type="term" value="C:DNA-directed RNA polymerase complex"/>
    <property type="evidence" value="ECO:0007669"/>
    <property type="project" value="UniProtKB-KW"/>
</dbReference>
<protein>
    <recommendedName>
        <fullName evidence="3">DNA-directed RNA polymerase RpoA/D/Rpb3-type domain-containing protein</fullName>
    </recommendedName>
</protein>
<evidence type="ECO:0000259" key="3">
    <source>
        <dbReference type="SMART" id="SM00662"/>
    </source>
</evidence>
<dbReference type="GO" id="GO:0003899">
    <property type="term" value="F:DNA-directed RNA polymerase activity"/>
    <property type="evidence" value="ECO:0007669"/>
    <property type="project" value="InterPro"/>
</dbReference>
<dbReference type="InterPro" id="IPR036603">
    <property type="entry name" value="RBP11-like"/>
</dbReference>
<sequence>MNTEITIQLNDGSSEDKISFDIKGSAEKGLHVSIVNSLRRTLLSAIPTIAFKTEMDDSDLIIKKNTTPLHNEFLLHRISMIPLYLDPSEWNKNYMFHLNVSSKDGEPIQRVTTKDFVIYPLKKDIDVSSITSITMDNYDLQSPLSDKKKKEILRPFSWKQKDEYITITELKSTNEKQELELYGVPRIGVAYENARWQAVSKSAYTFKKNPELFKQALKEKIEINEVPESEWEQYKKELEISESERYFHRDDNCLPYWYEFAIDAVHFNTSKQLFIQANRILIEQLEIFKEELPKLTTEEDSIMEISSNNDETIYKLHIQGFDDTIGSVIQSYVSNTIKDDSIFSLFGYDKDHPLEDKIHYVISFNPQNKKIFESSKQQKITTLLQSLEEVCNSLINIYDSIAIEAEGSL</sequence>
<keyword evidence="2" id="KW-0804">Transcription</keyword>
<feature type="domain" description="DNA-directed RNA polymerase RpoA/D/Rpb3-type" evidence="3">
    <location>
        <begin position="17"/>
        <end position="291"/>
    </location>
</feature>